<dbReference type="OrthoDB" id="3262301at2759"/>
<proteinExistence type="predicted"/>
<dbReference type="Proteomes" id="UP000053989">
    <property type="component" value="Unassembled WGS sequence"/>
</dbReference>
<evidence type="ECO:0000313" key="3">
    <source>
        <dbReference type="Proteomes" id="UP000053989"/>
    </source>
</evidence>
<keyword evidence="3" id="KW-1185">Reference proteome</keyword>
<dbReference type="AlphaFoldDB" id="A0A0C3EC69"/>
<dbReference type="EMBL" id="KN822005">
    <property type="protein sequence ID" value="KIM70290.1"/>
    <property type="molecule type" value="Genomic_DNA"/>
</dbReference>
<reference evidence="3" key="2">
    <citation type="submission" date="2015-01" db="EMBL/GenBank/DDBJ databases">
        <title>Evolutionary Origins and Diversification of the Mycorrhizal Mutualists.</title>
        <authorList>
            <consortium name="DOE Joint Genome Institute"/>
            <consortium name="Mycorrhizal Genomics Consortium"/>
            <person name="Kohler A."/>
            <person name="Kuo A."/>
            <person name="Nagy L.G."/>
            <person name="Floudas D."/>
            <person name="Copeland A."/>
            <person name="Barry K.W."/>
            <person name="Cichocki N."/>
            <person name="Veneault-Fourrey C."/>
            <person name="LaButti K."/>
            <person name="Lindquist E.A."/>
            <person name="Lipzen A."/>
            <person name="Lundell T."/>
            <person name="Morin E."/>
            <person name="Murat C."/>
            <person name="Riley R."/>
            <person name="Ohm R."/>
            <person name="Sun H."/>
            <person name="Tunlid A."/>
            <person name="Henrissat B."/>
            <person name="Grigoriev I.V."/>
            <person name="Hibbett D.S."/>
            <person name="Martin F."/>
        </authorList>
    </citation>
    <scope>NUCLEOTIDE SEQUENCE [LARGE SCALE GENOMIC DNA]</scope>
    <source>
        <strain evidence="3">Foug A</strain>
    </source>
</reference>
<reference evidence="2 3" key="1">
    <citation type="submission" date="2014-04" db="EMBL/GenBank/DDBJ databases">
        <authorList>
            <consortium name="DOE Joint Genome Institute"/>
            <person name="Kuo A."/>
            <person name="Kohler A."/>
            <person name="Nagy L.G."/>
            <person name="Floudas D."/>
            <person name="Copeland A."/>
            <person name="Barry K.W."/>
            <person name="Cichocki N."/>
            <person name="Veneault-Fourrey C."/>
            <person name="LaButti K."/>
            <person name="Lindquist E.A."/>
            <person name="Lipzen A."/>
            <person name="Lundell T."/>
            <person name="Morin E."/>
            <person name="Murat C."/>
            <person name="Sun H."/>
            <person name="Tunlid A."/>
            <person name="Henrissat B."/>
            <person name="Grigoriev I.V."/>
            <person name="Hibbett D.S."/>
            <person name="Martin F."/>
            <person name="Nordberg H.P."/>
            <person name="Cantor M.N."/>
            <person name="Hua S.X."/>
        </authorList>
    </citation>
    <scope>NUCLEOTIDE SEQUENCE [LARGE SCALE GENOMIC DNA]</scope>
    <source>
        <strain evidence="2 3">Foug A</strain>
    </source>
</reference>
<dbReference type="InParanoid" id="A0A0C3EC69"/>
<name>A0A0C3EC69_9AGAM</name>
<feature type="region of interest" description="Disordered" evidence="1">
    <location>
        <begin position="211"/>
        <end position="232"/>
    </location>
</feature>
<sequence length="292" mass="31649">MFQEIRVNPSGIPYSTEFWDTSFAYSPQSRDGLYTSTDNGRLSPSLSSLTELALTRLEPHSPSSSSSSFSDILLSPSAPSLPLRKNTDKGTSLFQNRLFPQPFSLRSASSLLKRKPCRTIFENDLSCTPPAHLCRSTDVGNIRSSWIVIPPHVPKPLPPPPQTSSTESNVPVAGLYIQFRVHPDEPEVHPKRRLLRLQKTIGAAVLAAGMETPSTGTDSRPANSRSQATKDSCPASLFRGTYGQMTTALENAGLSATPCHGYGISGATRLGALFIARSNEHGMPLTKLTLWG</sequence>
<evidence type="ECO:0000313" key="2">
    <source>
        <dbReference type="EMBL" id="KIM70290.1"/>
    </source>
</evidence>
<evidence type="ECO:0000256" key="1">
    <source>
        <dbReference type="SAM" id="MobiDB-lite"/>
    </source>
</evidence>
<dbReference type="HOGENOM" id="CLU_071342_0_0_1"/>
<organism evidence="2 3">
    <name type="scientific">Scleroderma citrinum Foug A</name>
    <dbReference type="NCBI Taxonomy" id="1036808"/>
    <lineage>
        <taxon>Eukaryota</taxon>
        <taxon>Fungi</taxon>
        <taxon>Dikarya</taxon>
        <taxon>Basidiomycota</taxon>
        <taxon>Agaricomycotina</taxon>
        <taxon>Agaricomycetes</taxon>
        <taxon>Agaricomycetidae</taxon>
        <taxon>Boletales</taxon>
        <taxon>Sclerodermatineae</taxon>
        <taxon>Sclerodermataceae</taxon>
        <taxon>Scleroderma</taxon>
    </lineage>
</organism>
<protein>
    <submittedName>
        <fullName evidence="2">Uncharacterized protein</fullName>
    </submittedName>
</protein>
<accession>A0A0C3EC69</accession>
<feature type="compositionally biased region" description="Polar residues" evidence="1">
    <location>
        <begin position="212"/>
        <end position="230"/>
    </location>
</feature>
<gene>
    <name evidence="2" type="ORF">SCLCIDRAFT_1207608</name>
</gene>